<evidence type="ECO:0000259" key="2">
    <source>
        <dbReference type="Pfam" id="PF01494"/>
    </source>
</evidence>
<dbReference type="InterPro" id="IPR002938">
    <property type="entry name" value="FAD-bd"/>
</dbReference>
<accession>A0ABU2TEB6</accession>
<feature type="domain" description="FAD-binding" evidence="2">
    <location>
        <begin position="1"/>
        <end position="43"/>
    </location>
</feature>
<dbReference type="Proteomes" id="UP001180551">
    <property type="component" value="Unassembled WGS sequence"/>
</dbReference>
<reference evidence="3" key="1">
    <citation type="submission" date="2024-05" db="EMBL/GenBank/DDBJ databases">
        <title>30 novel species of actinomycetes from the DSMZ collection.</title>
        <authorList>
            <person name="Nouioui I."/>
        </authorList>
    </citation>
    <scope>NUCLEOTIDE SEQUENCE</scope>
    <source>
        <strain evidence="3">DSM 41527</strain>
    </source>
</reference>
<dbReference type="Pfam" id="PF01494">
    <property type="entry name" value="FAD_binding_3"/>
    <property type="match status" value="1"/>
</dbReference>
<dbReference type="InterPro" id="IPR036188">
    <property type="entry name" value="FAD/NAD-bd_sf"/>
</dbReference>
<feature type="region of interest" description="Disordered" evidence="1">
    <location>
        <begin position="52"/>
        <end position="72"/>
    </location>
</feature>
<keyword evidence="4" id="KW-1185">Reference proteome</keyword>
<sequence length="72" mass="7407">MSPAGGTGANTALHDAAVLAGKLAAVRHSAGPVSAVAAYERDAPVRLRRRSGVTARRRAVHPGDPPCRKETP</sequence>
<evidence type="ECO:0000313" key="4">
    <source>
        <dbReference type="Proteomes" id="UP001180551"/>
    </source>
</evidence>
<evidence type="ECO:0000256" key="1">
    <source>
        <dbReference type="SAM" id="MobiDB-lite"/>
    </source>
</evidence>
<name>A0ABU2TEB6_9ACTN</name>
<dbReference type="EMBL" id="JAVRFE010000042">
    <property type="protein sequence ID" value="MDT0459283.1"/>
    <property type="molecule type" value="Genomic_DNA"/>
</dbReference>
<gene>
    <name evidence="3" type="ORF">RM550_26795</name>
</gene>
<keyword evidence="3" id="KW-0560">Oxidoreductase</keyword>
<dbReference type="RefSeq" id="WP_311626325.1">
    <property type="nucleotide sequence ID" value="NZ_JAVRFE010000042.1"/>
</dbReference>
<dbReference type="SUPFAM" id="SSF51905">
    <property type="entry name" value="FAD/NAD(P)-binding domain"/>
    <property type="match status" value="1"/>
</dbReference>
<dbReference type="Gene3D" id="3.50.50.60">
    <property type="entry name" value="FAD/NAD(P)-binding domain"/>
    <property type="match status" value="1"/>
</dbReference>
<keyword evidence="3" id="KW-0503">Monooxygenase</keyword>
<organism evidence="3 4">
    <name type="scientific">Streptomyces mooreae</name>
    <dbReference type="NCBI Taxonomy" id="3075523"/>
    <lineage>
        <taxon>Bacteria</taxon>
        <taxon>Bacillati</taxon>
        <taxon>Actinomycetota</taxon>
        <taxon>Actinomycetes</taxon>
        <taxon>Kitasatosporales</taxon>
        <taxon>Streptomycetaceae</taxon>
        <taxon>Streptomyces</taxon>
    </lineage>
</organism>
<protein>
    <submittedName>
        <fullName evidence="3">FAD-dependent monooxygenase</fullName>
    </submittedName>
</protein>
<comment type="caution">
    <text evidence="3">The sequence shown here is derived from an EMBL/GenBank/DDBJ whole genome shotgun (WGS) entry which is preliminary data.</text>
</comment>
<proteinExistence type="predicted"/>
<evidence type="ECO:0000313" key="3">
    <source>
        <dbReference type="EMBL" id="MDT0459283.1"/>
    </source>
</evidence>
<dbReference type="GO" id="GO:0004497">
    <property type="term" value="F:monooxygenase activity"/>
    <property type="evidence" value="ECO:0007669"/>
    <property type="project" value="UniProtKB-KW"/>
</dbReference>